<keyword evidence="4" id="KW-1185">Reference proteome</keyword>
<evidence type="ECO:0000256" key="2">
    <source>
        <dbReference type="SAM" id="Phobius"/>
    </source>
</evidence>
<dbReference type="RefSeq" id="WP_143756921.1">
    <property type="nucleotide sequence ID" value="NZ_FCOJ02000062.1"/>
</dbReference>
<keyword evidence="2" id="KW-0472">Membrane</keyword>
<dbReference type="Proteomes" id="UP000054596">
    <property type="component" value="Unassembled WGS sequence"/>
</dbReference>
<feature type="region of interest" description="Disordered" evidence="1">
    <location>
        <begin position="82"/>
        <end position="101"/>
    </location>
</feature>
<organism evidence="3 4">
    <name type="scientific">Caballeronia glebae</name>
    <dbReference type="NCBI Taxonomy" id="1777143"/>
    <lineage>
        <taxon>Bacteria</taxon>
        <taxon>Pseudomonadati</taxon>
        <taxon>Pseudomonadota</taxon>
        <taxon>Betaproteobacteria</taxon>
        <taxon>Burkholderiales</taxon>
        <taxon>Burkholderiaceae</taxon>
        <taxon>Caballeronia</taxon>
    </lineage>
</organism>
<protein>
    <recommendedName>
        <fullName evidence="5">Zinc ribbon domain-containing protein</fullName>
    </recommendedName>
</protein>
<feature type="region of interest" description="Disordered" evidence="1">
    <location>
        <begin position="154"/>
        <end position="181"/>
    </location>
</feature>
<dbReference type="STRING" id="1777143.AWB82_05998"/>
<feature type="transmembrane region" description="Helical" evidence="2">
    <location>
        <begin position="107"/>
        <end position="128"/>
    </location>
</feature>
<reference evidence="3" key="1">
    <citation type="submission" date="2016-01" db="EMBL/GenBank/DDBJ databases">
        <authorList>
            <person name="Peeters C."/>
        </authorList>
    </citation>
    <scope>NUCLEOTIDE SEQUENCE [LARGE SCALE GENOMIC DNA]</scope>
    <source>
        <strain evidence="3">LMG 29325</strain>
    </source>
</reference>
<dbReference type="AlphaFoldDB" id="A0A158CYD1"/>
<accession>A0A158CYD1</accession>
<comment type="caution">
    <text evidence="3">The sequence shown here is derived from an EMBL/GenBank/DDBJ whole genome shotgun (WGS) entry which is preliminary data.</text>
</comment>
<dbReference type="OrthoDB" id="9128660at2"/>
<name>A0A158CYD1_9BURK</name>
<evidence type="ECO:0000256" key="1">
    <source>
        <dbReference type="SAM" id="MobiDB-lite"/>
    </source>
</evidence>
<proteinExistence type="predicted"/>
<keyword evidence="2" id="KW-1133">Transmembrane helix</keyword>
<sequence>MDEQGVRAPIVTGTCARCGGKVPWPISSCPYCGAPARFVFGDRAPSARKPGTAAHSAPNGRVDRPPNPSPWLRQNASSFASNDAVYPDDEIHPSPRRVTGHRGMKKGAVLTLAVAFVLIGGSGLWYWIQNHDTQEEPTRLIGARGMVTSNDLNQPAQAPTTRQVPTIAPSSEAPLPSDKASADKNQKLMPLALARAHDGLQKNNLQLARSGISWALSLQPDSPEALRLKQDLLSRERARNAALQAARSCVVQERAMCAWQNANTALSIDSSSNEAKGIAARSMQ</sequence>
<gene>
    <name evidence="3" type="ORF">AWB82_05998</name>
</gene>
<dbReference type="EMBL" id="FCOJ02000062">
    <property type="protein sequence ID" value="SAK87368.1"/>
    <property type="molecule type" value="Genomic_DNA"/>
</dbReference>
<keyword evidence="2" id="KW-0812">Transmembrane</keyword>
<evidence type="ECO:0000313" key="3">
    <source>
        <dbReference type="EMBL" id="SAK87368.1"/>
    </source>
</evidence>
<evidence type="ECO:0000313" key="4">
    <source>
        <dbReference type="Proteomes" id="UP000054596"/>
    </source>
</evidence>
<feature type="region of interest" description="Disordered" evidence="1">
    <location>
        <begin position="43"/>
        <end position="75"/>
    </location>
</feature>
<feature type="compositionally biased region" description="Polar residues" evidence="1">
    <location>
        <begin position="154"/>
        <end position="164"/>
    </location>
</feature>
<evidence type="ECO:0008006" key="5">
    <source>
        <dbReference type="Google" id="ProtNLM"/>
    </source>
</evidence>